<protein>
    <recommendedName>
        <fullName evidence="1">glutathione transferase</fullName>
        <ecNumber evidence="1">2.5.1.18</ecNumber>
    </recommendedName>
</protein>
<dbReference type="SUPFAM" id="SSF52833">
    <property type="entry name" value="Thioredoxin-like"/>
    <property type="match status" value="1"/>
</dbReference>
<dbReference type="Pfam" id="PF14497">
    <property type="entry name" value="GST_C_3"/>
    <property type="match status" value="1"/>
</dbReference>
<evidence type="ECO:0000256" key="1">
    <source>
        <dbReference type="ARBA" id="ARBA00012452"/>
    </source>
</evidence>
<sequence>MVKYVLHYFKGQVRGESIRLAFKLAEVDFEEKNFDFSEWPTFKPNYPTQQVPVLEVDGKMIGQSKAILRWPKNSITITDLFFFTAVDFVDVMSRGANSLEKFPKLGALKSRIAANPKIAAWLAVRPPDAGF</sequence>
<dbReference type="InterPro" id="IPR010987">
    <property type="entry name" value="Glutathione-S-Trfase_C-like"/>
</dbReference>
<evidence type="ECO:0000313" key="6">
    <source>
        <dbReference type="Proteomes" id="UP000694845"/>
    </source>
</evidence>
<comment type="catalytic activity">
    <reaction evidence="3">
        <text>RX + glutathione = an S-substituted glutathione + a halide anion + H(+)</text>
        <dbReference type="Rhea" id="RHEA:16437"/>
        <dbReference type="ChEBI" id="CHEBI:15378"/>
        <dbReference type="ChEBI" id="CHEBI:16042"/>
        <dbReference type="ChEBI" id="CHEBI:17792"/>
        <dbReference type="ChEBI" id="CHEBI:57925"/>
        <dbReference type="ChEBI" id="CHEBI:90779"/>
        <dbReference type="EC" id="2.5.1.18"/>
    </reaction>
</comment>
<evidence type="ECO:0000256" key="3">
    <source>
        <dbReference type="ARBA" id="ARBA00047960"/>
    </source>
</evidence>
<dbReference type="OrthoDB" id="414243at2759"/>
<dbReference type="Pfam" id="PF02798">
    <property type="entry name" value="GST_N"/>
    <property type="match status" value="1"/>
</dbReference>
<dbReference type="PROSITE" id="PS50404">
    <property type="entry name" value="GST_NTER"/>
    <property type="match status" value="1"/>
</dbReference>
<evidence type="ECO:0000259" key="5">
    <source>
        <dbReference type="PROSITE" id="PS50405"/>
    </source>
</evidence>
<dbReference type="GO" id="GO:0004364">
    <property type="term" value="F:glutathione transferase activity"/>
    <property type="evidence" value="ECO:0007669"/>
    <property type="project" value="UniProtKB-EC"/>
</dbReference>
<reference evidence="7" key="1">
    <citation type="submission" date="2025-08" db="UniProtKB">
        <authorList>
            <consortium name="RefSeq"/>
        </authorList>
    </citation>
    <scope>IDENTIFICATION</scope>
</reference>
<dbReference type="CDD" id="cd03039">
    <property type="entry name" value="GST_N_Sigma_like"/>
    <property type="match status" value="1"/>
</dbReference>
<accession>A0A8B7Y585</accession>
<dbReference type="GeneID" id="110977567"/>
<feature type="domain" description="GST N-terminal" evidence="4">
    <location>
        <begin position="2"/>
        <end position="79"/>
    </location>
</feature>
<dbReference type="Gene3D" id="1.20.1050.10">
    <property type="match status" value="1"/>
</dbReference>
<organism evidence="6 7">
    <name type="scientific">Acanthaster planci</name>
    <name type="common">Crown-of-thorns starfish</name>
    <dbReference type="NCBI Taxonomy" id="133434"/>
    <lineage>
        <taxon>Eukaryota</taxon>
        <taxon>Metazoa</taxon>
        <taxon>Echinodermata</taxon>
        <taxon>Eleutherozoa</taxon>
        <taxon>Asterozoa</taxon>
        <taxon>Asteroidea</taxon>
        <taxon>Valvatacea</taxon>
        <taxon>Valvatida</taxon>
        <taxon>Acanthasteridae</taxon>
        <taxon>Acanthaster</taxon>
    </lineage>
</organism>
<dbReference type="PANTHER" id="PTHR11571">
    <property type="entry name" value="GLUTATHIONE S-TRANSFERASE"/>
    <property type="match status" value="1"/>
</dbReference>
<evidence type="ECO:0000313" key="7">
    <source>
        <dbReference type="RefSeq" id="XP_022087495.1"/>
    </source>
</evidence>
<dbReference type="AlphaFoldDB" id="A0A8B7Y585"/>
<dbReference type="InterPro" id="IPR050213">
    <property type="entry name" value="GST_superfamily"/>
</dbReference>
<proteinExistence type="predicted"/>
<feature type="domain" description="GST C-terminal" evidence="5">
    <location>
        <begin position="1"/>
        <end position="131"/>
    </location>
</feature>
<dbReference type="GO" id="GO:0006749">
    <property type="term" value="P:glutathione metabolic process"/>
    <property type="evidence" value="ECO:0007669"/>
    <property type="project" value="TreeGrafter"/>
</dbReference>
<evidence type="ECO:0000256" key="2">
    <source>
        <dbReference type="ARBA" id="ARBA00022679"/>
    </source>
</evidence>
<dbReference type="KEGG" id="aplc:110977567"/>
<dbReference type="InterPro" id="IPR004045">
    <property type="entry name" value="Glutathione_S-Trfase_N"/>
</dbReference>
<dbReference type="InterPro" id="IPR036282">
    <property type="entry name" value="Glutathione-S-Trfase_C_sf"/>
</dbReference>
<dbReference type="Gene3D" id="3.40.30.10">
    <property type="entry name" value="Glutaredoxin"/>
    <property type="match status" value="1"/>
</dbReference>
<keyword evidence="6" id="KW-1185">Reference proteome</keyword>
<evidence type="ECO:0000259" key="4">
    <source>
        <dbReference type="PROSITE" id="PS50404"/>
    </source>
</evidence>
<name>A0A8B7Y585_ACAPL</name>
<dbReference type="RefSeq" id="XP_022087495.1">
    <property type="nucleotide sequence ID" value="XM_022231803.1"/>
</dbReference>
<dbReference type="PROSITE" id="PS50405">
    <property type="entry name" value="GST_CTER"/>
    <property type="match status" value="1"/>
</dbReference>
<dbReference type="InterPro" id="IPR036249">
    <property type="entry name" value="Thioredoxin-like_sf"/>
</dbReference>
<dbReference type="Proteomes" id="UP000694845">
    <property type="component" value="Unplaced"/>
</dbReference>
<dbReference type="InterPro" id="IPR004046">
    <property type="entry name" value="GST_C"/>
</dbReference>
<gene>
    <name evidence="7" type="primary">LOC110977567</name>
</gene>
<dbReference type="PANTHER" id="PTHR11571:SF224">
    <property type="entry name" value="HEMATOPOIETIC PROSTAGLANDIN D SYNTHASE"/>
    <property type="match status" value="1"/>
</dbReference>
<dbReference type="SUPFAM" id="SSF47616">
    <property type="entry name" value="GST C-terminal domain-like"/>
    <property type="match status" value="1"/>
</dbReference>
<dbReference type="EC" id="2.5.1.18" evidence="1"/>
<keyword evidence="2" id="KW-0808">Transferase</keyword>